<keyword evidence="3" id="KW-1185">Reference proteome</keyword>
<proteinExistence type="predicted"/>
<feature type="region of interest" description="Disordered" evidence="1">
    <location>
        <begin position="46"/>
        <end position="67"/>
    </location>
</feature>
<organism evidence="2 3">
    <name type="scientific">Aphis craccivora</name>
    <name type="common">Cowpea aphid</name>
    <dbReference type="NCBI Taxonomy" id="307492"/>
    <lineage>
        <taxon>Eukaryota</taxon>
        <taxon>Metazoa</taxon>
        <taxon>Ecdysozoa</taxon>
        <taxon>Arthropoda</taxon>
        <taxon>Hexapoda</taxon>
        <taxon>Insecta</taxon>
        <taxon>Pterygota</taxon>
        <taxon>Neoptera</taxon>
        <taxon>Paraneoptera</taxon>
        <taxon>Hemiptera</taxon>
        <taxon>Sternorrhyncha</taxon>
        <taxon>Aphidomorpha</taxon>
        <taxon>Aphidoidea</taxon>
        <taxon>Aphididae</taxon>
        <taxon>Aphidini</taxon>
        <taxon>Aphis</taxon>
        <taxon>Aphis</taxon>
    </lineage>
</organism>
<name>A0A6G0ZM18_APHCR</name>
<evidence type="ECO:0000256" key="1">
    <source>
        <dbReference type="SAM" id="MobiDB-lite"/>
    </source>
</evidence>
<dbReference type="EMBL" id="VUJU01000253">
    <property type="protein sequence ID" value="KAF0771795.1"/>
    <property type="molecule type" value="Genomic_DNA"/>
</dbReference>
<evidence type="ECO:0000313" key="2">
    <source>
        <dbReference type="EMBL" id="KAF0771795.1"/>
    </source>
</evidence>
<gene>
    <name evidence="2" type="ORF">FWK35_00001471</name>
</gene>
<dbReference type="AlphaFoldDB" id="A0A6G0ZM18"/>
<sequence>MNFSTIHSHFNKIFYFLHPHIYNYMDKILELQSKINIQINSLNEPNKFQNTKSKKEISNNENNYIIQ</sequence>
<accession>A0A6G0ZM18</accession>
<dbReference type="Proteomes" id="UP000478052">
    <property type="component" value="Unassembled WGS sequence"/>
</dbReference>
<evidence type="ECO:0000313" key="3">
    <source>
        <dbReference type="Proteomes" id="UP000478052"/>
    </source>
</evidence>
<protein>
    <submittedName>
        <fullName evidence="2">Uncharacterized protein</fullName>
    </submittedName>
</protein>
<comment type="caution">
    <text evidence="2">The sequence shown here is derived from an EMBL/GenBank/DDBJ whole genome shotgun (WGS) entry which is preliminary data.</text>
</comment>
<reference evidence="2 3" key="1">
    <citation type="submission" date="2019-08" db="EMBL/GenBank/DDBJ databases">
        <title>Whole genome of Aphis craccivora.</title>
        <authorList>
            <person name="Voronova N.V."/>
            <person name="Shulinski R.S."/>
            <person name="Bandarenka Y.V."/>
            <person name="Zhorov D.G."/>
            <person name="Warner D."/>
        </authorList>
    </citation>
    <scope>NUCLEOTIDE SEQUENCE [LARGE SCALE GENOMIC DNA]</scope>
    <source>
        <strain evidence="2">180601</strain>
        <tissue evidence="2">Whole Body</tissue>
    </source>
</reference>